<keyword evidence="5" id="KW-1185">Reference proteome</keyword>
<feature type="domain" description="SET" evidence="3">
    <location>
        <begin position="1"/>
        <end position="49"/>
    </location>
</feature>
<dbReference type="Pfam" id="PF00856">
    <property type="entry name" value="SET"/>
    <property type="match status" value="1"/>
</dbReference>
<dbReference type="Proteomes" id="UP000294933">
    <property type="component" value="Unassembled WGS sequence"/>
</dbReference>
<dbReference type="PANTHER" id="PTHR11079">
    <property type="entry name" value="CYTOSINE DEAMINASE FAMILY MEMBER"/>
    <property type="match status" value="1"/>
</dbReference>
<reference evidence="4 5" key="1">
    <citation type="submission" date="2018-06" db="EMBL/GenBank/DDBJ databases">
        <title>A transcriptomic atlas of mushroom development highlights an independent origin of complex multicellularity.</title>
        <authorList>
            <consortium name="DOE Joint Genome Institute"/>
            <person name="Krizsan K."/>
            <person name="Almasi E."/>
            <person name="Merenyi Z."/>
            <person name="Sahu N."/>
            <person name="Viragh M."/>
            <person name="Koszo T."/>
            <person name="Mondo S."/>
            <person name="Kiss B."/>
            <person name="Balint B."/>
            <person name="Kues U."/>
            <person name="Barry K."/>
            <person name="Hegedus J.C."/>
            <person name="Henrissat B."/>
            <person name="Johnson J."/>
            <person name="Lipzen A."/>
            <person name="Ohm R."/>
            <person name="Nagy I."/>
            <person name="Pangilinan J."/>
            <person name="Yan J."/>
            <person name="Xiong Y."/>
            <person name="Grigoriev I.V."/>
            <person name="Hibbett D.S."/>
            <person name="Nagy L.G."/>
        </authorList>
    </citation>
    <scope>NUCLEOTIDE SEQUENCE [LARGE SCALE GENOMIC DNA]</scope>
    <source>
        <strain evidence="4 5">SZMC22713</strain>
    </source>
</reference>
<dbReference type="GO" id="GO:0005634">
    <property type="term" value="C:nucleus"/>
    <property type="evidence" value="ECO:0007669"/>
    <property type="project" value="TreeGrafter"/>
</dbReference>
<dbReference type="GO" id="GO:0046872">
    <property type="term" value="F:metal ion binding"/>
    <property type="evidence" value="ECO:0007669"/>
    <property type="project" value="UniProtKB-KW"/>
</dbReference>
<dbReference type="GO" id="GO:0052717">
    <property type="term" value="F:tRNA-specific adenosine-34 deaminase activity"/>
    <property type="evidence" value="ECO:0007669"/>
    <property type="project" value="TreeGrafter"/>
</dbReference>
<dbReference type="Pfam" id="PF00383">
    <property type="entry name" value="dCMP_cyt_deam_1"/>
    <property type="match status" value="1"/>
</dbReference>
<protein>
    <recommendedName>
        <fullName evidence="3">SET domain-containing protein</fullName>
    </recommendedName>
</protein>
<dbReference type="OrthoDB" id="3180714at2759"/>
<dbReference type="InterPro" id="IPR001214">
    <property type="entry name" value="SET_dom"/>
</dbReference>
<organism evidence="4 5">
    <name type="scientific">Rickenella mellea</name>
    <dbReference type="NCBI Taxonomy" id="50990"/>
    <lineage>
        <taxon>Eukaryota</taxon>
        <taxon>Fungi</taxon>
        <taxon>Dikarya</taxon>
        <taxon>Basidiomycota</taxon>
        <taxon>Agaricomycotina</taxon>
        <taxon>Agaricomycetes</taxon>
        <taxon>Hymenochaetales</taxon>
        <taxon>Rickenellaceae</taxon>
        <taxon>Rickenella</taxon>
    </lineage>
</organism>
<evidence type="ECO:0000256" key="2">
    <source>
        <dbReference type="ARBA" id="ARBA00038160"/>
    </source>
</evidence>
<dbReference type="SUPFAM" id="SSF82199">
    <property type="entry name" value="SET domain"/>
    <property type="match status" value="1"/>
</dbReference>
<dbReference type="Gene3D" id="3.40.140.10">
    <property type="entry name" value="Cytidine Deaminase, domain 2"/>
    <property type="match status" value="1"/>
</dbReference>
<proteinExistence type="inferred from homology"/>
<dbReference type="SUPFAM" id="SSF53927">
    <property type="entry name" value="Cytidine deaminase-like"/>
    <property type="match status" value="1"/>
</dbReference>
<dbReference type="EMBL" id="ML170171">
    <property type="protein sequence ID" value="TDL23140.1"/>
    <property type="molecule type" value="Genomic_DNA"/>
</dbReference>
<dbReference type="STRING" id="50990.A0A4Y7Q8I7"/>
<dbReference type="GO" id="GO:0002100">
    <property type="term" value="P:tRNA wobble adenosine to inosine editing"/>
    <property type="evidence" value="ECO:0007669"/>
    <property type="project" value="InterPro"/>
</dbReference>
<dbReference type="GO" id="GO:0005737">
    <property type="term" value="C:cytoplasm"/>
    <property type="evidence" value="ECO:0007669"/>
    <property type="project" value="TreeGrafter"/>
</dbReference>
<dbReference type="InterPro" id="IPR046341">
    <property type="entry name" value="SET_dom_sf"/>
</dbReference>
<evidence type="ECO:0000259" key="3">
    <source>
        <dbReference type="PROSITE" id="PS50280"/>
    </source>
</evidence>
<dbReference type="VEuPathDB" id="FungiDB:BD410DRAFT_747098"/>
<evidence type="ECO:0000256" key="1">
    <source>
        <dbReference type="ARBA" id="ARBA00022694"/>
    </source>
</evidence>
<keyword evidence="1" id="KW-0819">tRNA processing</keyword>
<evidence type="ECO:0000313" key="5">
    <source>
        <dbReference type="Proteomes" id="UP000294933"/>
    </source>
</evidence>
<comment type="similarity">
    <text evidence="2">Belongs to the cytidine and deoxycytidylate deaminase family. ADAT3 subfamily.</text>
</comment>
<evidence type="ECO:0000313" key="4">
    <source>
        <dbReference type="EMBL" id="TDL23140.1"/>
    </source>
</evidence>
<dbReference type="PROSITE" id="PS50280">
    <property type="entry name" value="SET"/>
    <property type="match status" value="1"/>
</dbReference>
<dbReference type="PANTHER" id="PTHR11079:SF156">
    <property type="entry name" value="INACTIVE TRNA-SPECIFIC ADENOSINE DEAMINASE-LIKE PROTEIN 3-RELATED"/>
    <property type="match status" value="1"/>
</dbReference>
<dbReference type="Gene3D" id="2.170.270.10">
    <property type="entry name" value="SET domain"/>
    <property type="match status" value="1"/>
</dbReference>
<accession>A0A4Y7Q8I7</accession>
<name>A0A4Y7Q8I7_9AGAM</name>
<sequence length="454" mass="49674">MALALGLGSLFNHSDNPNVQFSIDTSTESIRYTTTRRIEADEELCIFYGHKLWFHLAGQPSSAVALREKDGYENDDSLGGLDILQDIYCGSNPFKDGDPSDILQENELPFERIRVIPEDDSDDIDGAFRTILTWVVDVPDPRSITDLLKWMKSAGLETPELQHLKRIRRVDSLTTILLATASTSTPHSSSSPAPSIPIPANFLTSEPYTLEVPASAALTIPQVKAKSAMWPTIYAPKRKGEPEKWTRAKAAWAWDAVSTMIGAAEEAGKLGELPIASYVPASFVDSSNHGEMTQSFVAYDTRRTSAHPLRHSVMNVVRKIADWRASSSTPSLRSPDPELSDPTWVTSASSQIVSIENTLPPPAAQRNGSHYLLTSLTLFTTHEPCVMCSMALLHSRVKEIIVVVPMDKTGGCGGSSGKGTCVPRLKAVNHRFGIAGWKIDREMDGLTIDEDVDA</sequence>
<dbReference type="InterPro" id="IPR002125">
    <property type="entry name" value="CMP_dCMP_dom"/>
</dbReference>
<dbReference type="InterPro" id="IPR016193">
    <property type="entry name" value="Cytidine_deaminase-like"/>
</dbReference>
<gene>
    <name evidence="4" type="ORF">BD410DRAFT_747098</name>
</gene>
<dbReference type="AlphaFoldDB" id="A0A4Y7Q8I7"/>